<protein>
    <submittedName>
        <fullName evidence="1">Uncharacterized protein</fullName>
    </submittedName>
</protein>
<organism evidence="1 2">
    <name type="scientific">Hymenochirus boettgeri</name>
    <name type="common">Congo dwarf clawed frog</name>
    <dbReference type="NCBI Taxonomy" id="247094"/>
    <lineage>
        <taxon>Eukaryota</taxon>
        <taxon>Metazoa</taxon>
        <taxon>Chordata</taxon>
        <taxon>Craniata</taxon>
        <taxon>Vertebrata</taxon>
        <taxon>Euteleostomi</taxon>
        <taxon>Amphibia</taxon>
        <taxon>Batrachia</taxon>
        <taxon>Anura</taxon>
        <taxon>Pipoidea</taxon>
        <taxon>Pipidae</taxon>
        <taxon>Pipinae</taxon>
        <taxon>Hymenochirus</taxon>
    </lineage>
</organism>
<dbReference type="AlphaFoldDB" id="A0A8T2JTX0"/>
<reference evidence="1" key="1">
    <citation type="thesis" date="2020" institute="ProQuest LLC" country="789 East Eisenhower Parkway, Ann Arbor, MI, USA">
        <title>Comparative Genomics and Chromosome Evolution.</title>
        <authorList>
            <person name="Mudd A.B."/>
        </authorList>
    </citation>
    <scope>NUCLEOTIDE SEQUENCE</scope>
    <source>
        <strain evidence="1">Female2</strain>
        <tissue evidence="1">Blood</tissue>
    </source>
</reference>
<comment type="caution">
    <text evidence="1">The sequence shown here is derived from an EMBL/GenBank/DDBJ whole genome shotgun (WGS) entry which is preliminary data.</text>
</comment>
<evidence type="ECO:0000313" key="2">
    <source>
        <dbReference type="Proteomes" id="UP000812440"/>
    </source>
</evidence>
<name>A0A8T2JTX0_9PIPI</name>
<sequence length="89" mass="10265">MVFYKREHISLRLRLYSNKNIRKTGWIITITHSTAVGQFITYPFSYFPLATIKIGSDGIQSGKMQVHTDLLFDVQGSFVNNIHFHVICC</sequence>
<accession>A0A8T2JTX0</accession>
<keyword evidence="2" id="KW-1185">Reference proteome</keyword>
<proteinExistence type="predicted"/>
<evidence type="ECO:0000313" key="1">
    <source>
        <dbReference type="EMBL" id="KAG8447772.1"/>
    </source>
</evidence>
<dbReference type="Proteomes" id="UP000812440">
    <property type="component" value="Chromosome 8_10"/>
</dbReference>
<gene>
    <name evidence="1" type="ORF">GDO86_015038</name>
</gene>
<dbReference type="EMBL" id="JAACNH010000003">
    <property type="protein sequence ID" value="KAG8447772.1"/>
    <property type="molecule type" value="Genomic_DNA"/>
</dbReference>